<gene>
    <name evidence="14" type="ORF">SD77_0325</name>
</gene>
<dbReference type="EMBL" id="JXLP01000001">
    <property type="protein sequence ID" value="KIL80477.1"/>
    <property type="molecule type" value="Genomic_DNA"/>
</dbReference>
<evidence type="ECO:0000256" key="9">
    <source>
        <dbReference type="ARBA" id="ARBA00032024"/>
    </source>
</evidence>
<evidence type="ECO:0000256" key="5">
    <source>
        <dbReference type="ARBA" id="ARBA00019465"/>
    </source>
</evidence>
<dbReference type="InterPro" id="IPR050838">
    <property type="entry name" value="Ketopantoate_reductase"/>
</dbReference>
<evidence type="ECO:0000259" key="13">
    <source>
        <dbReference type="Pfam" id="PF08546"/>
    </source>
</evidence>
<keyword evidence="7 11" id="KW-0521">NADP</keyword>
<evidence type="ECO:0000256" key="6">
    <source>
        <dbReference type="ARBA" id="ARBA00022655"/>
    </source>
</evidence>
<dbReference type="InterPro" id="IPR008927">
    <property type="entry name" value="6-PGluconate_DH-like_C_sf"/>
</dbReference>
<dbReference type="Pfam" id="PF08546">
    <property type="entry name" value="ApbA_C"/>
    <property type="match status" value="1"/>
</dbReference>
<dbReference type="InterPro" id="IPR013752">
    <property type="entry name" value="KPA_reductase"/>
</dbReference>
<dbReference type="Gene3D" id="1.10.1040.10">
    <property type="entry name" value="N-(1-d-carboxylethyl)-l-norvaline Dehydrogenase, domain 2"/>
    <property type="match status" value="1"/>
</dbReference>
<dbReference type="SUPFAM" id="SSF48179">
    <property type="entry name" value="6-phosphogluconate dehydrogenase C-terminal domain-like"/>
    <property type="match status" value="1"/>
</dbReference>
<evidence type="ECO:0000256" key="1">
    <source>
        <dbReference type="ARBA" id="ARBA00002919"/>
    </source>
</evidence>
<proteinExistence type="inferred from homology"/>
<keyword evidence="15" id="KW-1185">Reference proteome</keyword>
<evidence type="ECO:0000313" key="15">
    <source>
        <dbReference type="Proteomes" id="UP000031982"/>
    </source>
</evidence>
<comment type="similarity">
    <text evidence="3 11">Belongs to the ketopantoate reductase family.</text>
</comment>
<evidence type="ECO:0000256" key="8">
    <source>
        <dbReference type="ARBA" id="ARBA00023002"/>
    </source>
</evidence>
<evidence type="ECO:0000256" key="11">
    <source>
        <dbReference type="RuleBase" id="RU362068"/>
    </source>
</evidence>
<dbReference type="Pfam" id="PF02558">
    <property type="entry name" value="ApbA"/>
    <property type="match status" value="1"/>
</dbReference>
<organism evidence="14 15">
    <name type="scientific">Bacillus badius</name>
    <dbReference type="NCBI Taxonomy" id="1455"/>
    <lineage>
        <taxon>Bacteria</taxon>
        <taxon>Bacillati</taxon>
        <taxon>Bacillota</taxon>
        <taxon>Bacilli</taxon>
        <taxon>Bacillales</taxon>
        <taxon>Bacillaceae</taxon>
        <taxon>Pseudobacillus</taxon>
    </lineage>
</organism>
<feature type="domain" description="Ketopantoate reductase C-terminal" evidence="13">
    <location>
        <begin position="176"/>
        <end position="293"/>
    </location>
</feature>
<comment type="function">
    <text evidence="1 11">Catalyzes the NADPH-dependent reduction of ketopantoate into pantoic acid.</text>
</comment>
<evidence type="ECO:0000256" key="10">
    <source>
        <dbReference type="ARBA" id="ARBA00048793"/>
    </source>
</evidence>
<evidence type="ECO:0000256" key="2">
    <source>
        <dbReference type="ARBA" id="ARBA00004994"/>
    </source>
</evidence>
<dbReference type="RefSeq" id="WP_041099802.1">
    <property type="nucleotide sequence ID" value="NZ_JARTHD010000013.1"/>
</dbReference>
<reference evidence="14 15" key="1">
    <citation type="submission" date="2015-01" db="EMBL/GenBank/DDBJ databases">
        <title>Genome Assembly of Bacillus badius MTCC 1458.</title>
        <authorList>
            <person name="Verma A."/>
            <person name="Khatri I."/>
            <person name="Mual P."/>
            <person name="Subramanian S."/>
            <person name="Krishnamurthi S."/>
        </authorList>
    </citation>
    <scope>NUCLEOTIDE SEQUENCE [LARGE SCALE GENOMIC DNA]</scope>
    <source>
        <strain evidence="14 15">MTCC 1458</strain>
    </source>
</reference>
<feature type="domain" description="Ketopantoate reductase N-terminal" evidence="12">
    <location>
        <begin position="3"/>
        <end position="148"/>
    </location>
</feature>
<keyword evidence="8 11" id="KW-0560">Oxidoreductase</keyword>
<dbReference type="SUPFAM" id="SSF51735">
    <property type="entry name" value="NAD(P)-binding Rossmann-fold domains"/>
    <property type="match status" value="1"/>
</dbReference>
<dbReference type="NCBIfam" id="TIGR00745">
    <property type="entry name" value="apbA_panE"/>
    <property type="match status" value="1"/>
</dbReference>
<protein>
    <recommendedName>
        <fullName evidence="5 11">2-dehydropantoate 2-reductase</fullName>
        <ecNumber evidence="4 11">1.1.1.169</ecNumber>
    </recommendedName>
    <alternativeName>
        <fullName evidence="9 11">Ketopantoate reductase</fullName>
    </alternativeName>
</protein>
<evidence type="ECO:0000256" key="4">
    <source>
        <dbReference type="ARBA" id="ARBA00013014"/>
    </source>
</evidence>
<evidence type="ECO:0000259" key="12">
    <source>
        <dbReference type="Pfam" id="PF02558"/>
    </source>
</evidence>
<comment type="pathway">
    <text evidence="2 11">Cofactor biosynthesis; (R)-pantothenate biosynthesis; (R)-pantoate from 3-methyl-2-oxobutanoate: step 2/2.</text>
</comment>
<evidence type="ECO:0000256" key="7">
    <source>
        <dbReference type="ARBA" id="ARBA00022857"/>
    </source>
</evidence>
<dbReference type="EC" id="1.1.1.169" evidence="4 11"/>
<dbReference type="Proteomes" id="UP000031982">
    <property type="component" value="Unassembled WGS sequence"/>
</dbReference>
<comment type="catalytic activity">
    <reaction evidence="10 11">
        <text>(R)-pantoate + NADP(+) = 2-dehydropantoate + NADPH + H(+)</text>
        <dbReference type="Rhea" id="RHEA:16233"/>
        <dbReference type="ChEBI" id="CHEBI:11561"/>
        <dbReference type="ChEBI" id="CHEBI:15378"/>
        <dbReference type="ChEBI" id="CHEBI:15980"/>
        <dbReference type="ChEBI" id="CHEBI:57783"/>
        <dbReference type="ChEBI" id="CHEBI:58349"/>
        <dbReference type="EC" id="1.1.1.169"/>
    </reaction>
</comment>
<dbReference type="PANTHER" id="PTHR43765:SF2">
    <property type="entry name" value="2-DEHYDROPANTOATE 2-REDUCTASE"/>
    <property type="match status" value="1"/>
</dbReference>
<dbReference type="Gene3D" id="3.40.50.720">
    <property type="entry name" value="NAD(P)-binding Rossmann-like Domain"/>
    <property type="match status" value="1"/>
</dbReference>
<evidence type="ECO:0000256" key="3">
    <source>
        <dbReference type="ARBA" id="ARBA00007870"/>
    </source>
</evidence>
<dbReference type="InterPro" id="IPR013332">
    <property type="entry name" value="KPR_N"/>
</dbReference>
<dbReference type="InterPro" id="IPR003710">
    <property type="entry name" value="ApbA"/>
</dbReference>
<sequence length="298" mass="33060">MKVGIIGGGAVGLFFAASLSQWFPVTVFTRTQEQAHTIQTKGIKVEEAGELSVRFPEAAPMDQFSRHAMDCIFIAVKQYQLPAILERLKESSLSPALIFLQNGMSHLTVLKTLPHQHLYVAAVEHGVLKSDTADIHVRGRGQTKIAVFRGDERAISAIVEQAAPSFPFEWKADYESMLLGKMAANSVINPLTAVLRVTNGELISNPYYLKMAKTIYREFSSVFANKLSAGAWEEIVHICRKTAPNRSSMLKDIESKRPTEVDAILGYVLSQAAEKDLKLPALQALYYMIKGLEYKEAE</sequence>
<dbReference type="NCBIfam" id="NF005093">
    <property type="entry name" value="PRK06522.2-4"/>
    <property type="match status" value="1"/>
</dbReference>
<comment type="caution">
    <text evidence="14">The sequence shown here is derived from an EMBL/GenBank/DDBJ whole genome shotgun (WGS) entry which is preliminary data.</text>
</comment>
<accession>A0ABR5B0E3</accession>
<dbReference type="InterPro" id="IPR013328">
    <property type="entry name" value="6PGD_dom2"/>
</dbReference>
<name>A0ABR5B0E3_BACBA</name>
<dbReference type="InterPro" id="IPR036291">
    <property type="entry name" value="NAD(P)-bd_dom_sf"/>
</dbReference>
<keyword evidence="6 11" id="KW-0566">Pantothenate biosynthesis</keyword>
<dbReference type="PANTHER" id="PTHR43765">
    <property type="entry name" value="2-DEHYDROPANTOATE 2-REDUCTASE-RELATED"/>
    <property type="match status" value="1"/>
</dbReference>
<evidence type="ECO:0000313" key="14">
    <source>
        <dbReference type="EMBL" id="KIL80477.1"/>
    </source>
</evidence>